<organism evidence="1 2">
    <name type="scientific">Staurois parvus</name>
    <dbReference type="NCBI Taxonomy" id="386267"/>
    <lineage>
        <taxon>Eukaryota</taxon>
        <taxon>Metazoa</taxon>
        <taxon>Chordata</taxon>
        <taxon>Craniata</taxon>
        <taxon>Vertebrata</taxon>
        <taxon>Euteleostomi</taxon>
        <taxon>Amphibia</taxon>
        <taxon>Batrachia</taxon>
        <taxon>Anura</taxon>
        <taxon>Neobatrachia</taxon>
        <taxon>Ranoidea</taxon>
        <taxon>Ranidae</taxon>
        <taxon>Staurois</taxon>
    </lineage>
</organism>
<protein>
    <submittedName>
        <fullName evidence="1">Uncharacterized protein</fullName>
    </submittedName>
</protein>
<sequence>MPKHNFAPLTCVVSKTVHIITTTLYIQVNHTLFFSGQTGLHLVVNGNEYLLIFFVYYQRKTGPK</sequence>
<reference evidence="1" key="1">
    <citation type="submission" date="2023-05" db="EMBL/GenBank/DDBJ databases">
        <authorList>
            <person name="Stuckert A."/>
        </authorList>
    </citation>
    <scope>NUCLEOTIDE SEQUENCE</scope>
</reference>
<keyword evidence="2" id="KW-1185">Reference proteome</keyword>
<dbReference type="EMBL" id="CATNWA010020990">
    <property type="protein sequence ID" value="CAI9620754.1"/>
    <property type="molecule type" value="Genomic_DNA"/>
</dbReference>
<gene>
    <name evidence="1" type="ORF">SPARVUS_LOCUS16026234</name>
</gene>
<dbReference type="Proteomes" id="UP001162483">
    <property type="component" value="Unassembled WGS sequence"/>
</dbReference>
<evidence type="ECO:0000313" key="2">
    <source>
        <dbReference type="Proteomes" id="UP001162483"/>
    </source>
</evidence>
<name>A0ABN9HH25_9NEOB</name>
<comment type="caution">
    <text evidence="1">The sequence shown here is derived from an EMBL/GenBank/DDBJ whole genome shotgun (WGS) entry which is preliminary data.</text>
</comment>
<proteinExistence type="predicted"/>
<evidence type="ECO:0000313" key="1">
    <source>
        <dbReference type="EMBL" id="CAI9620754.1"/>
    </source>
</evidence>
<accession>A0ABN9HH25</accession>